<comment type="caution">
    <text evidence="2">The sequence shown here is derived from an EMBL/GenBank/DDBJ whole genome shotgun (WGS) entry which is preliminary data.</text>
</comment>
<protein>
    <submittedName>
        <fullName evidence="2">Uncharacterized protein</fullName>
    </submittedName>
</protein>
<dbReference type="AlphaFoldDB" id="A0A369JPY3"/>
<feature type="region of interest" description="Disordered" evidence="1">
    <location>
        <begin position="1"/>
        <end position="83"/>
    </location>
</feature>
<evidence type="ECO:0000313" key="2">
    <source>
        <dbReference type="EMBL" id="RDB24311.1"/>
    </source>
</evidence>
<dbReference type="Gene3D" id="1.20.930.20">
    <property type="entry name" value="Adaptor protein Cbl, N-terminal domain"/>
    <property type="match status" value="1"/>
</dbReference>
<accession>A0A369JPY3</accession>
<feature type="compositionally biased region" description="Polar residues" evidence="1">
    <location>
        <begin position="69"/>
        <end position="78"/>
    </location>
</feature>
<organism evidence="2 3">
    <name type="scientific">Hypsizygus marmoreus</name>
    <name type="common">White beech mushroom</name>
    <name type="synonym">Agaricus marmoreus</name>
    <dbReference type="NCBI Taxonomy" id="39966"/>
    <lineage>
        <taxon>Eukaryota</taxon>
        <taxon>Fungi</taxon>
        <taxon>Dikarya</taxon>
        <taxon>Basidiomycota</taxon>
        <taxon>Agaricomycotina</taxon>
        <taxon>Agaricomycetes</taxon>
        <taxon>Agaricomycetidae</taxon>
        <taxon>Agaricales</taxon>
        <taxon>Tricholomatineae</taxon>
        <taxon>Lyophyllaceae</taxon>
        <taxon>Hypsizygus</taxon>
    </lineage>
</organism>
<gene>
    <name evidence="2" type="ORF">Hypma_008365</name>
</gene>
<dbReference type="InParanoid" id="A0A369JPY3"/>
<evidence type="ECO:0000313" key="3">
    <source>
        <dbReference type="Proteomes" id="UP000076154"/>
    </source>
</evidence>
<evidence type="ECO:0000256" key="1">
    <source>
        <dbReference type="SAM" id="MobiDB-lite"/>
    </source>
</evidence>
<name>A0A369JPY3_HYPMA</name>
<dbReference type="Proteomes" id="UP000076154">
    <property type="component" value="Unassembled WGS sequence"/>
</dbReference>
<dbReference type="InterPro" id="IPR036537">
    <property type="entry name" value="Adaptor_Cbl_N_dom_sf"/>
</dbReference>
<keyword evidence="3" id="KW-1185">Reference proteome</keyword>
<feature type="compositionally biased region" description="Polar residues" evidence="1">
    <location>
        <begin position="48"/>
        <end position="58"/>
    </location>
</feature>
<dbReference type="EMBL" id="LUEZ02000044">
    <property type="protein sequence ID" value="RDB24311.1"/>
    <property type="molecule type" value="Genomic_DNA"/>
</dbReference>
<dbReference type="OrthoDB" id="3035031at2759"/>
<sequence>MKAIRSLFKLRKRTNSTASTERPSKTRTEAPTSLHIRMAHPSNEEAGAQTQQATSPGTLTIDGDANVAPTESQTNTSPEFPVSHLKKNADLPQLENGDATQHSSVSGTPTVYNAVKVGMAMMKEVSTAFGPLEAVVRGLSFILEHHEKWAANKGVIKRLLCRIEMLRTAFEDMGEGQSNDKNTRRRDALLKKLQLIAADIETISNKHKLSCYIAAGADEDTLSALVNDIQDTLIDYQASRLPSQLIGLAFNGFNY</sequence>
<dbReference type="GO" id="GO:0007166">
    <property type="term" value="P:cell surface receptor signaling pathway"/>
    <property type="evidence" value="ECO:0007669"/>
    <property type="project" value="InterPro"/>
</dbReference>
<proteinExistence type="predicted"/>
<reference evidence="2" key="1">
    <citation type="submission" date="2018-04" db="EMBL/GenBank/DDBJ databases">
        <title>Whole genome sequencing of Hypsizygus marmoreus.</title>
        <authorList>
            <person name="Choi I.-G."/>
            <person name="Min B."/>
            <person name="Kim J.-G."/>
            <person name="Kim S."/>
            <person name="Oh Y.-L."/>
            <person name="Kong W.-S."/>
            <person name="Park H."/>
            <person name="Jeong J."/>
            <person name="Song E.-S."/>
        </authorList>
    </citation>
    <scope>NUCLEOTIDE SEQUENCE [LARGE SCALE GENOMIC DNA]</scope>
    <source>
        <strain evidence="2">51987-8</strain>
    </source>
</reference>